<evidence type="ECO:0000313" key="2">
    <source>
        <dbReference type="EMBL" id="CCC46820.1"/>
    </source>
</evidence>
<feature type="transmembrane region" description="Helical" evidence="1">
    <location>
        <begin position="51"/>
        <end position="82"/>
    </location>
</feature>
<keyword evidence="1" id="KW-0812">Transmembrane</keyword>
<sequence>MFTKISSLLFFSFIYKTFFTSASSVTARCACPFFFLFPFFCQKKVANSTAMLARLFLSFSFLLSFLLFSFLFSVLFFFVGCLNKRGKKEGKDEYTNLLDLFVLLFTFYIKHGLPHLSHVGNQNVAVRFGSPYFSSICFLPKKHLPKGLF</sequence>
<organism evidence="2">
    <name type="scientific">Trypanosoma vivax (strain Y486)</name>
    <dbReference type="NCBI Taxonomy" id="1055687"/>
    <lineage>
        <taxon>Eukaryota</taxon>
        <taxon>Discoba</taxon>
        <taxon>Euglenozoa</taxon>
        <taxon>Kinetoplastea</taxon>
        <taxon>Metakinetoplastina</taxon>
        <taxon>Trypanosomatida</taxon>
        <taxon>Trypanosomatidae</taxon>
        <taxon>Trypanosoma</taxon>
        <taxon>Duttonella</taxon>
    </lineage>
</organism>
<keyword evidence="1" id="KW-1133">Transmembrane helix</keyword>
<dbReference type="EMBL" id="HE573019">
    <property type="protein sequence ID" value="CCC46820.1"/>
    <property type="molecule type" value="Genomic_DNA"/>
</dbReference>
<evidence type="ECO:0000256" key="1">
    <source>
        <dbReference type="SAM" id="Phobius"/>
    </source>
</evidence>
<proteinExistence type="predicted"/>
<protein>
    <submittedName>
        <fullName evidence="2">Uncharacterized protein</fullName>
    </submittedName>
</protein>
<name>G0TS94_TRYVY</name>
<dbReference type="AlphaFoldDB" id="G0TS94"/>
<reference evidence="2" key="1">
    <citation type="journal article" date="2012" name="Proc. Natl. Acad. Sci. U.S.A.">
        <title>Antigenic diversity is generated by distinct evolutionary mechanisms in African trypanosome species.</title>
        <authorList>
            <person name="Jackson A.P."/>
            <person name="Berry A."/>
            <person name="Aslett M."/>
            <person name="Allison H.C."/>
            <person name="Burton P."/>
            <person name="Vavrova-Anderson J."/>
            <person name="Brown R."/>
            <person name="Browne H."/>
            <person name="Corton N."/>
            <person name="Hauser H."/>
            <person name="Gamble J."/>
            <person name="Gilderthorp R."/>
            <person name="Marcello L."/>
            <person name="McQuillan J."/>
            <person name="Otto T.D."/>
            <person name="Quail M.A."/>
            <person name="Sanders M.J."/>
            <person name="van Tonder A."/>
            <person name="Ginger M.L."/>
            <person name="Field M.C."/>
            <person name="Barry J.D."/>
            <person name="Hertz-Fowler C."/>
            <person name="Berriman M."/>
        </authorList>
    </citation>
    <scope>NUCLEOTIDE SEQUENCE</scope>
    <source>
        <strain evidence="2">Y486</strain>
    </source>
</reference>
<keyword evidence="1" id="KW-0472">Membrane</keyword>
<gene>
    <name evidence="2" type="ORF">TVY486_0300140</name>
</gene>
<accession>G0TS94</accession>